<dbReference type="InterPro" id="IPR006342">
    <property type="entry name" value="FkbM_mtfrase"/>
</dbReference>
<dbReference type="EMBL" id="AP021875">
    <property type="protein sequence ID" value="BBO75653.1"/>
    <property type="molecule type" value="Genomic_DNA"/>
</dbReference>
<dbReference type="Gene3D" id="3.40.50.150">
    <property type="entry name" value="Vaccinia Virus protein VP39"/>
    <property type="match status" value="1"/>
</dbReference>
<sequence>MLSAKFAQQVIAVDAQSRLLTDLKANLAQNDCMEKVTFQLALIGSKSGVFSDPKKLTAASHYGAPPPMVSMNDLCEFQQTDRIDFLKIDIEGSEFDLFSINTQWLERVGKIAMEVHQDYGELDAIIGVLKAWGFKIWIQDKKGLFVDTLEDSTGYLYASRAHEGC</sequence>
<keyword evidence="3" id="KW-1185">Reference proteome</keyword>
<dbReference type="Proteomes" id="UP000427769">
    <property type="component" value="Chromosome"/>
</dbReference>
<dbReference type="NCBIfam" id="TIGR01444">
    <property type="entry name" value="fkbM_fam"/>
    <property type="match status" value="1"/>
</dbReference>
<organism evidence="2 3">
    <name type="scientific">Desulfosarcina widdelii</name>
    <dbReference type="NCBI Taxonomy" id="947919"/>
    <lineage>
        <taxon>Bacteria</taxon>
        <taxon>Pseudomonadati</taxon>
        <taxon>Thermodesulfobacteriota</taxon>
        <taxon>Desulfobacteria</taxon>
        <taxon>Desulfobacterales</taxon>
        <taxon>Desulfosarcinaceae</taxon>
        <taxon>Desulfosarcina</taxon>
    </lineage>
</organism>
<dbReference type="KEGG" id="dwd:DSCW_30700"/>
<dbReference type="SUPFAM" id="SSF53335">
    <property type="entry name" value="S-adenosyl-L-methionine-dependent methyltransferases"/>
    <property type="match status" value="1"/>
</dbReference>
<proteinExistence type="predicted"/>
<evidence type="ECO:0000259" key="1">
    <source>
        <dbReference type="Pfam" id="PF05050"/>
    </source>
</evidence>
<dbReference type="InterPro" id="IPR029063">
    <property type="entry name" value="SAM-dependent_MTases_sf"/>
</dbReference>
<dbReference type="Pfam" id="PF05050">
    <property type="entry name" value="Methyltransf_21"/>
    <property type="match status" value="1"/>
</dbReference>
<accession>A0A5K7Z702</accession>
<protein>
    <recommendedName>
        <fullName evidence="1">Methyltransferase FkbM domain-containing protein</fullName>
    </recommendedName>
</protein>
<evidence type="ECO:0000313" key="2">
    <source>
        <dbReference type="EMBL" id="BBO75653.1"/>
    </source>
</evidence>
<name>A0A5K7Z702_9BACT</name>
<gene>
    <name evidence="2" type="ORF">DSCW_30700</name>
</gene>
<evidence type="ECO:0000313" key="3">
    <source>
        <dbReference type="Proteomes" id="UP000427769"/>
    </source>
</evidence>
<reference evidence="2 3" key="1">
    <citation type="submission" date="2019-11" db="EMBL/GenBank/DDBJ databases">
        <title>Comparative genomics of hydrocarbon-degrading Desulfosarcina strains.</title>
        <authorList>
            <person name="Watanabe M."/>
            <person name="Kojima H."/>
            <person name="Fukui M."/>
        </authorList>
    </citation>
    <scope>NUCLEOTIDE SEQUENCE [LARGE SCALE GENOMIC DNA]</scope>
    <source>
        <strain evidence="2 3">PP31</strain>
    </source>
</reference>
<feature type="domain" description="Methyltransferase FkbM" evidence="1">
    <location>
        <begin position="10"/>
        <end position="135"/>
    </location>
</feature>
<dbReference type="AlphaFoldDB" id="A0A5K7Z702"/>